<accession>A0A3S4ULT2</accession>
<evidence type="ECO:0000313" key="1">
    <source>
        <dbReference type="EMBL" id="VEH15373.1"/>
    </source>
</evidence>
<dbReference type="KEGG" id="poc:NCTC13071_01373"/>
<dbReference type="AlphaFoldDB" id="A0A3S4ULT2"/>
<proteinExistence type="predicted"/>
<protein>
    <submittedName>
        <fullName evidence="1">Uncharacterized protein</fullName>
    </submittedName>
</protein>
<organism evidence="1 2">
    <name type="scientific">Segatella oris</name>
    <dbReference type="NCBI Taxonomy" id="28135"/>
    <lineage>
        <taxon>Bacteria</taxon>
        <taxon>Pseudomonadati</taxon>
        <taxon>Bacteroidota</taxon>
        <taxon>Bacteroidia</taxon>
        <taxon>Bacteroidales</taxon>
        <taxon>Prevotellaceae</taxon>
        <taxon>Segatella</taxon>
    </lineage>
</organism>
<name>A0A3S4ULT2_9BACT</name>
<reference evidence="1 2" key="1">
    <citation type="submission" date="2018-12" db="EMBL/GenBank/DDBJ databases">
        <authorList>
            <consortium name="Pathogen Informatics"/>
        </authorList>
    </citation>
    <scope>NUCLEOTIDE SEQUENCE [LARGE SCALE GENOMIC DNA]</scope>
    <source>
        <strain evidence="1 2">NCTC13071</strain>
    </source>
</reference>
<gene>
    <name evidence="1" type="ORF">NCTC13071_01373</name>
</gene>
<dbReference type="EMBL" id="LR134384">
    <property type="protein sequence ID" value="VEH15373.1"/>
    <property type="molecule type" value="Genomic_DNA"/>
</dbReference>
<dbReference type="Proteomes" id="UP000274578">
    <property type="component" value="Chromosome 1"/>
</dbReference>
<sequence>MLICFNDIYKSIRVARVFEMKAFLVFNNPPFL</sequence>
<evidence type="ECO:0000313" key="2">
    <source>
        <dbReference type="Proteomes" id="UP000274578"/>
    </source>
</evidence>